<dbReference type="GO" id="GO:0005829">
    <property type="term" value="C:cytosol"/>
    <property type="evidence" value="ECO:0007669"/>
    <property type="project" value="TreeGrafter"/>
</dbReference>
<dbReference type="InterPro" id="IPR025246">
    <property type="entry name" value="IS30-like_HTH"/>
</dbReference>
<dbReference type="GO" id="GO:0003676">
    <property type="term" value="F:nucleic acid binding"/>
    <property type="evidence" value="ECO:0007669"/>
    <property type="project" value="InterPro"/>
</dbReference>
<dbReference type="InterPro" id="IPR051917">
    <property type="entry name" value="Transposase-Integrase"/>
</dbReference>
<dbReference type="PANTHER" id="PTHR10948">
    <property type="entry name" value="TRANSPOSASE"/>
    <property type="match status" value="1"/>
</dbReference>
<dbReference type="InterPro" id="IPR036397">
    <property type="entry name" value="RNaseH_sf"/>
</dbReference>
<evidence type="ECO:0000259" key="3">
    <source>
        <dbReference type="PROSITE" id="PS50994"/>
    </source>
</evidence>
<dbReference type="Gene3D" id="3.30.420.10">
    <property type="entry name" value="Ribonuclease H-like superfamily/Ribonuclease H"/>
    <property type="match status" value="1"/>
</dbReference>
<dbReference type="InterPro" id="IPR009057">
    <property type="entry name" value="Homeodomain-like_sf"/>
</dbReference>
<dbReference type="Pfam" id="PF00665">
    <property type="entry name" value="rve"/>
    <property type="match status" value="1"/>
</dbReference>
<sequence length="418" mass="48200">MLASSRRVKKGPGRRPQSAKRQRFMELRARGWSVRAAAREVGVSRSAATNWTRGYKTYRNGVEAGFVPPLDRLEVREISARYLSQDERIEIADLRRSGLSQRAIADRLGRAPSTISRELRRNIPAGRGYQPFDAHRRATARRARHHRRRVDTNDRLSAIVTELLGKRWSPQQISRHLRQRFPDEPSMRLCHESIYQAVYQPSSRFLQPTRLAPHRRSPLRTGRDHRRAHQRQQRRRPRFQQPMLTIHDRPFAPIDRSQAGHWEGDLIVGNNHLSAIGTLVERQTRMLRLVHLPRADSDSLHAALVARMRDLPPAMMRSITWDQGTEMARHLATAEKLGAPVYFCDSRSPWQRGTNENTNGLLRDYFPKGVTLINHPPEHLRAVEDELNDRPRMVLQDRCPADLFAALLASSGPSVLRR</sequence>
<dbReference type="AlphaFoldDB" id="A0A1T3WM47"/>
<dbReference type="InterPro" id="IPR053392">
    <property type="entry name" value="Transposase_IS30-like"/>
</dbReference>
<accession>A0A1T3WM47</accession>
<dbReference type="GO" id="GO:0032196">
    <property type="term" value="P:transposition"/>
    <property type="evidence" value="ECO:0007669"/>
    <property type="project" value="TreeGrafter"/>
</dbReference>
<dbReference type="SUPFAM" id="SSF46689">
    <property type="entry name" value="Homeodomain-like"/>
    <property type="match status" value="1"/>
</dbReference>
<name>A0A1T3WM47_9MYCO</name>
<feature type="region of interest" description="Disordered" evidence="2">
    <location>
        <begin position="214"/>
        <end position="240"/>
    </location>
</feature>
<dbReference type="PANTHER" id="PTHR10948:SF23">
    <property type="entry name" value="TRANSPOSASE INSI FOR INSERTION SEQUENCE ELEMENT IS30A-RELATED"/>
    <property type="match status" value="1"/>
</dbReference>
<feature type="compositionally biased region" description="Basic residues" evidence="2">
    <location>
        <begin position="214"/>
        <end position="238"/>
    </location>
</feature>
<organism evidence="4 5">
    <name type="scientific">Mycolicibacterium diernhoferi</name>
    <dbReference type="NCBI Taxonomy" id="1801"/>
    <lineage>
        <taxon>Bacteria</taxon>
        <taxon>Bacillati</taxon>
        <taxon>Actinomycetota</taxon>
        <taxon>Actinomycetes</taxon>
        <taxon>Mycobacteriales</taxon>
        <taxon>Mycobacteriaceae</taxon>
        <taxon>Mycolicibacterium</taxon>
    </lineage>
</organism>
<evidence type="ECO:0000313" key="4">
    <source>
        <dbReference type="EMBL" id="OPE55377.1"/>
    </source>
</evidence>
<protein>
    <submittedName>
        <fullName evidence="4">IS30 family transposase</fullName>
    </submittedName>
</protein>
<dbReference type="InterPro" id="IPR001584">
    <property type="entry name" value="Integrase_cat-core"/>
</dbReference>
<feature type="domain" description="Integrase catalytic" evidence="3">
    <location>
        <begin position="249"/>
        <end position="408"/>
    </location>
</feature>
<gene>
    <name evidence="4" type="ORF">BV510_05365</name>
</gene>
<dbReference type="Gene3D" id="1.10.10.60">
    <property type="entry name" value="Homeodomain-like"/>
    <property type="match status" value="1"/>
</dbReference>
<keyword evidence="1" id="KW-0233">DNA recombination</keyword>
<dbReference type="GO" id="GO:0006310">
    <property type="term" value="P:DNA recombination"/>
    <property type="evidence" value="ECO:0007669"/>
    <property type="project" value="UniProtKB-KW"/>
</dbReference>
<reference evidence="4 5" key="1">
    <citation type="submission" date="2016-09" db="EMBL/GenBank/DDBJ databases">
        <title>genome sequences of unsequenced Mycobacteria.</title>
        <authorList>
            <person name="Greninger A.L."/>
            <person name="Jerome K.R."/>
            <person name="Mcnair B."/>
            <person name="Wallis C."/>
            <person name="Fang F."/>
        </authorList>
    </citation>
    <scope>NUCLEOTIDE SEQUENCE [LARGE SCALE GENOMIC DNA]</scope>
    <source>
        <strain evidence="4 5">BM1</strain>
    </source>
</reference>
<dbReference type="PROSITE" id="PS50994">
    <property type="entry name" value="INTEGRASE"/>
    <property type="match status" value="1"/>
</dbReference>
<feature type="region of interest" description="Disordered" evidence="2">
    <location>
        <begin position="1"/>
        <end position="21"/>
    </location>
</feature>
<dbReference type="InterPro" id="IPR012337">
    <property type="entry name" value="RNaseH-like_sf"/>
</dbReference>
<evidence type="ECO:0000313" key="5">
    <source>
        <dbReference type="Proteomes" id="UP000191039"/>
    </source>
</evidence>
<dbReference type="Pfam" id="PF13936">
    <property type="entry name" value="HTH_38"/>
    <property type="match status" value="1"/>
</dbReference>
<evidence type="ECO:0000256" key="1">
    <source>
        <dbReference type="ARBA" id="ARBA00023172"/>
    </source>
</evidence>
<dbReference type="GO" id="GO:0015074">
    <property type="term" value="P:DNA integration"/>
    <property type="evidence" value="ECO:0007669"/>
    <property type="project" value="InterPro"/>
</dbReference>
<comment type="caution">
    <text evidence="4">The sequence shown here is derived from an EMBL/GenBank/DDBJ whole genome shotgun (WGS) entry which is preliminary data.</text>
</comment>
<dbReference type="NCBIfam" id="NF033563">
    <property type="entry name" value="transpos_IS30"/>
    <property type="match status" value="1"/>
</dbReference>
<evidence type="ECO:0000256" key="2">
    <source>
        <dbReference type="SAM" id="MobiDB-lite"/>
    </source>
</evidence>
<dbReference type="GO" id="GO:0004803">
    <property type="term" value="F:transposase activity"/>
    <property type="evidence" value="ECO:0007669"/>
    <property type="project" value="TreeGrafter"/>
</dbReference>
<dbReference type="SUPFAM" id="SSF53098">
    <property type="entry name" value="Ribonuclease H-like"/>
    <property type="match status" value="1"/>
</dbReference>
<dbReference type="EMBL" id="MIJD01000034">
    <property type="protein sequence ID" value="OPE55377.1"/>
    <property type="molecule type" value="Genomic_DNA"/>
</dbReference>
<dbReference type="Pfam" id="PF13384">
    <property type="entry name" value="HTH_23"/>
    <property type="match status" value="1"/>
</dbReference>
<dbReference type="Proteomes" id="UP000191039">
    <property type="component" value="Unassembled WGS sequence"/>
</dbReference>
<proteinExistence type="predicted"/>